<dbReference type="RefSeq" id="WP_206707269.1">
    <property type="nucleotide sequence ID" value="NZ_CP059066.1"/>
</dbReference>
<evidence type="ECO:0000259" key="1">
    <source>
        <dbReference type="Pfam" id="PF01368"/>
    </source>
</evidence>
<protein>
    <submittedName>
        <fullName evidence="3">Bifunctional oligoribonuclease and PAP phosphatase NrnA</fullName>
        <ecNumber evidence="3">3.1.-.-</ecNumber>
    </submittedName>
</protein>
<name>A0A8A0RQX5_9FIRM</name>
<dbReference type="SUPFAM" id="SSF64182">
    <property type="entry name" value="DHH phosphoesterases"/>
    <property type="match status" value="1"/>
</dbReference>
<accession>A0A8A0RQX5</accession>
<dbReference type="InterPro" id="IPR051319">
    <property type="entry name" value="Oligoribo/pAp-PDE_c-di-AMP_PDE"/>
</dbReference>
<dbReference type="KEGG" id="kme:H0A61_02319"/>
<dbReference type="GO" id="GO:0016787">
    <property type="term" value="F:hydrolase activity"/>
    <property type="evidence" value="ECO:0007669"/>
    <property type="project" value="UniProtKB-KW"/>
</dbReference>
<keyword evidence="3" id="KW-0378">Hydrolase</keyword>
<dbReference type="InterPro" id="IPR001667">
    <property type="entry name" value="DDH_dom"/>
</dbReference>
<keyword evidence="4" id="KW-1185">Reference proteome</keyword>
<dbReference type="Pfam" id="PF02272">
    <property type="entry name" value="DHHA1"/>
    <property type="match status" value="1"/>
</dbReference>
<feature type="domain" description="DHHA1" evidence="2">
    <location>
        <begin position="233"/>
        <end position="318"/>
    </location>
</feature>
<proteinExistence type="predicted"/>
<reference evidence="3" key="1">
    <citation type="submission" date="2020-07" db="EMBL/GenBank/DDBJ databases">
        <title>Koleobacter methoxysyntrophicus gen. nov., sp. nov., a novel anaerobic bacterium isolated from deep subsurface oil field and proposal of Koleobacterales ord. nov. in the phylum Firmicutes.</title>
        <authorList>
            <person name="Sakamoto S."/>
            <person name="Tamaki H."/>
        </authorList>
    </citation>
    <scope>NUCLEOTIDE SEQUENCE</scope>
    <source>
        <strain evidence="3">NRmbB1</strain>
    </source>
</reference>
<evidence type="ECO:0000313" key="3">
    <source>
        <dbReference type="EMBL" id="QSQ09938.1"/>
    </source>
</evidence>
<gene>
    <name evidence="3" type="primary">nrnA</name>
    <name evidence="3" type="ORF">H0A61_02319</name>
</gene>
<dbReference type="Gene3D" id="3.90.1640.10">
    <property type="entry name" value="inorganic pyrophosphatase (n-terminal core)"/>
    <property type="match status" value="1"/>
</dbReference>
<dbReference type="GO" id="GO:0003676">
    <property type="term" value="F:nucleic acid binding"/>
    <property type="evidence" value="ECO:0007669"/>
    <property type="project" value="InterPro"/>
</dbReference>
<dbReference type="Pfam" id="PF01368">
    <property type="entry name" value="DHH"/>
    <property type="match status" value="1"/>
</dbReference>
<dbReference type="InterPro" id="IPR003156">
    <property type="entry name" value="DHHA1_dom"/>
</dbReference>
<dbReference type="EMBL" id="CP059066">
    <property type="protein sequence ID" value="QSQ09938.1"/>
    <property type="molecule type" value="Genomic_DNA"/>
</dbReference>
<dbReference type="PANTHER" id="PTHR47618:SF1">
    <property type="entry name" value="BIFUNCTIONAL OLIGORIBONUCLEASE AND PAP PHOSPHATASE NRNA"/>
    <property type="match status" value="1"/>
</dbReference>
<feature type="domain" description="DDH" evidence="1">
    <location>
        <begin position="18"/>
        <end position="157"/>
    </location>
</feature>
<dbReference type="AlphaFoldDB" id="A0A8A0RQX5"/>
<sequence length="319" mass="35551">MIKEKNDIEEILNKTKSFLVVSHDMPDGDAIGSVLAVGKALENLNKDVILFIGDEIPDKYHFMYGSDKIITDGEISYIPPVLFVLDCGDLSRVKLKKEFFSKKTIVNIDHHLSNSYFGDINIIDINACATGEIIFKLFKELNIEIDLDIATAIYTAILTDTGSFRFSNSTPDSHLIAAELIKSGVKPEKISREIYEKRSIEGLKILSKALECLKVSKCGNYAWTFITKEMLAETGAVESDLEGIINYVREIKGVEIGILFKQVSDSVVKVGFRSNEWVDVRQLAVKFSGGGHKRASGCLIRGKLGDVINLVLKEVEKYF</sequence>
<dbReference type="Proteomes" id="UP000662904">
    <property type="component" value="Chromosome"/>
</dbReference>
<dbReference type="PANTHER" id="PTHR47618">
    <property type="entry name" value="BIFUNCTIONAL OLIGORIBONUCLEASE AND PAP PHOSPHATASE NRNA"/>
    <property type="match status" value="1"/>
</dbReference>
<dbReference type="InterPro" id="IPR038763">
    <property type="entry name" value="DHH_sf"/>
</dbReference>
<organism evidence="3 4">
    <name type="scientific">Koleobacter methoxysyntrophicus</name>
    <dbReference type="NCBI Taxonomy" id="2751313"/>
    <lineage>
        <taxon>Bacteria</taxon>
        <taxon>Bacillati</taxon>
        <taxon>Bacillota</taxon>
        <taxon>Clostridia</taxon>
        <taxon>Koleobacterales</taxon>
        <taxon>Koleobacteraceae</taxon>
        <taxon>Koleobacter</taxon>
    </lineage>
</organism>
<dbReference type="Gene3D" id="3.10.310.30">
    <property type="match status" value="1"/>
</dbReference>
<evidence type="ECO:0000313" key="4">
    <source>
        <dbReference type="Proteomes" id="UP000662904"/>
    </source>
</evidence>
<dbReference type="EC" id="3.1.-.-" evidence="3"/>
<evidence type="ECO:0000259" key="2">
    <source>
        <dbReference type="Pfam" id="PF02272"/>
    </source>
</evidence>